<dbReference type="GO" id="GO:0007052">
    <property type="term" value="P:mitotic spindle organization"/>
    <property type="evidence" value="ECO:0007669"/>
    <property type="project" value="TreeGrafter"/>
</dbReference>
<dbReference type="EMBL" id="JPKY01000005">
    <property type="protein sequence ID" value="KFH48108.1"/>
    <property type="molecule type" value="Genomic_DNA"/>
</dbReference>
<name>A0A086TFH6_HAPC1</name>
<dbReference type="PANTHER" id="PTHR48122:SF1">
    <property type="entry name" value="CENTROMERE PROTEIN H"/>
    <property type="match status" value="1"/>
</dbReference>
<keyword evidence="4" id="KW-0995">Kinetochore</keyword>
<dbReference type="GO" id="GO:0000776">
    <property type="term" value="C:kinetochore"/>
    <property type="evidence" value="ECO:0007669"/>
    <property type="project" value="UniProtKB-KW"/>
</dbReference>
<keyword evidence="6" id="KW-0137">Centromere</keyword>
<keyword evidence="5" id="KW-0539">Nucleus</keyword>
<dbReference type="InterPro" id="IPR008426">
    <property type="entry name" value="CENP-H_C"/>
</dbReference>
<keyword evidence="3" id="KW-0158">Chromosome</keyword>
<dbReference type="GO" id="GO:0005634">
    <property type="term" value="C:nucleus"/>
    <property type="evidence" value="ECO:0007669"/>
    <property type="project" value="UniProtKB-SubCell"/>
</dbReference>
<dbReference type="PANTHER" id="PTHR48122">
    <property type="entry name" value="CENTROMERE PROTEIN H"/>
    <property type="match status" value="1"/>
</dbReference>
<dbReference type="HOGENOM" id="CLU_078299_0_0_1"/>
<evidence type="ECO:0000256" key="8">
    <source>
        <dbReference type="SAM" id="Coils"/>
    </source>
</evidence>
<comment type="similarity">
    <text evidence="7">Belongs to the CENP-H/MCM16 family.</text>
</comment>
<evidence type="ECO:0000256" key="2">
    <source>
        <dbReference type="ARBA" id="ARBA00004629"/>
    </source>
</evidence>
<evidence type="ECO:0000259" key="9">
    <source>
        <dbReference type="Pfam" id="PF05837"/>
    </source>
</evidence>
<comment type="caution">
    <text evidence="10">The sequence shown here is derived from an EMBL/GenBank/DDBJ whole genome shotgun (WGS) entry which is preliminary data.</text>
</comment>
<dbReference type="OrthoDB" id="2274804at2759"/>
<keyword evidence="11" id="KW-1185">Reference proteome</keyword>
<sequence length="306" mass="34522">MVFLSERHDHNFHSVHLYNYFALTSTSKIDKTASRLLKIGIEYTSQNNENKMNTAQDATLTENIEDTETRLPLSDDEQRALELYDRLQELRLEIAIINAQQKLSHHTGKPADNFQSHDTGHMLTPIQDTAEDMTAEEAAARNDLPETRAKYLLRNQVIESVLSANPILKAVHNGTEATPVERDLLPYIQQRDEAAISVAKMASQTGDLRGQATQAQSETHRTLRRNVELAAEVMNLVGQVKERKAGYLGDEKVQREIRQLEGQLKGSRQRWRVMKGITSGIVAGSGVDWARDEALRDLVLDPEEDD</sequence>
<dbReference type="STRING" id="857340.A0A086TFH6"/>
<accession>A0A086TFH6</accession>
<evidence type="ECO:0000313" key="10">
    <source>
        <dbReference type="EMBL" id="KFH48108.1"/>
    </source>
</evidence>
<evidence type="ECO:0000256" key="6">
    <source>
        <dbReference type="ARBA" id="ARBA00023328"/>
    </source>
</evidence>
<evidence type="ECO:0000256" key="7">
    <source>
        <dbReference type="ARBA" id="ARBA00025735"/>
    </source>
</evidence>
<comment type="subcellular location">
    <subcellularLocation>
        <location evidence="2">Chromosome</location>
        <location evidence="2">Centromere</location>
        <location evidence="2">Kinetochore</location>
    </subcellularLocation>
    <subcellularLocation>
        <location evidence="1">Nucleus</location>
    </subcellularLocation>
</comment>
<evidence type="ECO:0000313" key="11">
    <source>
        <dbReference type="Proteomes" id="UP000029964"/>
    </source>
</evidence>
<protein>
    <recommendedName>
        <fullName evidence="9">Centromere protein H C-terminal domain-containing protein</fullName>
    </recommendedName>
</protein>
<keyword evidence="8" id="KW-0175">Coiled coil</keyword>
<reference evidence="11" key="1">
    <citation type="journal article" date="2014" name="Genome Announc.">
        <title>Genome sequence and annotation of Acremonium chrysogenum, producer of the beta-lactam antibiotic cephalosporin C.</title>
        <authorList>
            <person name="Terfehr D."/>
            <person name="Dahlmann T.A."/>
            <person name="Specht T."/>
            <person name="Zadra I."/>
            <person name="Kuernsteiner H."/>
            <person name="Kueck U."/>
        </authorList>
    </citation>
    <scope>NUCLEOTIDE SEQUENCE [LARGE SCALE GENOMIC DNA]</scope>
    <source>
        <strain evidence="11">ATCC 11550 / CBS 779.69 / DSM 880 / IAM 14645 / JCM 23072 / IMI 49137</strain>
    </source>
</reference>
<evidence type="ECO:0000256" key="5">
    <source>
        <dbReference type="ARBA" id="ARBA00023242"/>
    </source>
</evidence>
<dbReference type="Pfam" id="PF05837">
    <property type="entry name" value="CENP-H"/>
    <property type="match status" value="1"/>
</dbReference>
<dbReference type="GO" id="GO:0043515">
    <property type="term" value="F:kinetochore binding"/>
    <property type="evidence" value="ECO:0007669"/>
    <property type="project" value="TreeGrafter"/>
</dbReference>
<evidence type="ECO:0000256" key="3">
    <source>
        <dbReference type="ARBA" id="ARBA00022454"/>
    </source>
</evidence>
<organism evidence="10 11">
    <name type="scientific">Hapsidospora chrysogenum (strain ATCC 11550 / CBS 779.69 / DSM 880 / IAM 14645 / JCM 23072 / IMI 49137)</name>
    <name type="common">Acremonium chrysogenum</name>
    <dbReference type="NCBI Taxonomy" id="857340"/>
    <lineage>
        <taxon>Eukaryota</taxon>
        <taxon>Fungi</taxon>
        <taxon>Dikarya</taxon>
        <taxon>Ascomycota</taxon>
        <taxon>Pezizomycotina</taxon>
        <taxon>Sordariomycetes</taxon>
        <taxon>Hypocreomycetidae</taxon>
        <taxon>Hypocreales</taxon>
        <taxon>Bionectriaceae</taxon>
        <taxon>Hapsidospora</taxon>
    </lineage>
</organism>
<gene>
    <name evidence="10" type="ORF">ACRE_009780</name>
</gene>
<evidence type="ECO:0000256" key="4">
    <source>
        <dbReference type="ARBA" id="ARBA00022838"/>
    </source>
</evidence>
<dbReference type="InterPro" id="IPR040034">
    <property type="entry name" value="CENP-H"/>
</dbReference>
<evidence type="ECO:0000256" key="1">
    <source>
        <dbReference type="ARBA" id="ARBA00004123"/>
    </source>
</evidence>
<dbReference type="AlphaFoldDB" id="A0A086TFH6"/>
<feature type="coiled-coil region" evidence="8">
    <location>
        <begin position="73"/>
        <end position="100"/>
    </location>
</feature>
<feature type="domain" description="Centromere protein H C-terminal" evidence="9">
    <location>
        <begin position="79"/>
        <end position="303"/>
    </location>
</feature>
<dbReference type="Proteomes" id="UP000029964">
    <property type="component" value="Unassembled WGS sequence"/>
</dbReference>
<dbReference type="GO" id="GO:0007059">
    <property type="term" value="P:chromosome segregation"/>
    <property type="evidence" value="ECO:0007669"/>
    <property type="project" value="TreeGrafter"/>
</dbReference>
<dbReference type="GO" id="GO:0051382">
    <property type="term" value="P:kinetochore assembly"/>
    <property type="evidence" value="ECO:0007669"/>
    <property type="project" value="InterPro"/>
</dbReference>
<proteinExistence type="inferred from homology"/>